<dbReference type="InterPro" id="IPR051469">
    <property type="entry name" value="FliN/MopA/SpaO"/>
</dbReference>
<keyword evidence="4" id="KW-1003">Cell membrane</keyword>
<dbReference type="InterPro" id="IPR001172">
    <property type="entry name" value="FliN_T3SS_HrcQb"/>
</dbReference>
<comment type="subcellular location">
    <subcellularLocation>
        <location evidence="1">Cell membrane</location>
        <topology evidence="1">Peripheral membrane protein</topology>
        <orientation evidence="1">Cytoplasmic side</orientation>
    </subcellularLocation>
</comment>
<keyword evidence="10" id="KW-0969">Cilium</keyword>
<dbReference type="PANTHER" id="PTHR43484:SF1">
    <property type="entry name" value="FLAGELLAR MOTOR SWITCH PROTEIN FLIN"/>
    <property type="match status" value="1"/>
</dbReference>
<dbReference type="PRINTS" id="PR00956">
    <property type="entry name" value="FLGMOTORFLIN"/>
</dbReference>
<dbReference type="EMBL" id="CP012542">
    <property type="protein sequence ID" value="QCD44318.1"/>
    <property type="molecule type" value="Genomic_DNA"/>
</dbReference>
<keyword evidence="10" id="KW-0282">Flagellum</keyword>
<evidence type="ECO:0000256" key="5">
    <source>
        <dbReference type="ARBA" id="ARBA00022500"/>
    </source>
</evidence>
<dbReference type="GO" id="GO:0071973">
    <property type="term" value="P:bacterial-type flagellum-dependent cell motility"/>
    <property type="evidence" value="ECO:0007669"/>
    <property type="project" value="InterPro"/>
</dbReference>
<dbReference type="GO" id="GO:0003774">
    <property type="term" value="F:cytoskeletal motor activity"/>
    <property type="evidence" value="ECO:0007669"/>
    <property type="project" value="InterPro"/>
</dbReference>
<dbReference type="AlphaFoldDB" id="A0A6G5QF66"/>
<gene>
    <name evidence="10" type="primary">fliY</name>
    <name evidence="10" type="ORF">CMUC_0506</name>
</gene>
<evidence type="ECO:0000256" key="1">
    <source>
        <dbReference type="ARBA" id="ARBA00004413"/>
    </source>
</evidence>
<dbReference type="NCBIfam" id="NF006272">
    <property type="entry name" value="PRK08432.1"/>
    <property type="match status" value="1"/>
</dbReference>
<keyword evidence="5" id="KW-0145">Chemotaxis</keyword>
<keyword evidence="11" id="KW-1185">Reference proteome</keyword>
<dbReference type="NCBIfam" id="TIGR02480">
    <property type="entry name" value="fliN"/>
    <property type="match status" value="1"/>
</dbReference>
<feature type="domain" description="Flagellar motor switch protein FliN-like C-terminal" evidence="9">
    <location>
        <begin position="205"/>
        <end position="274"/>
    </location>
</feature>
<evidence type="ECO:0000313" key="11">
    <source>
        <dbReference type="Proteomes" id="UP000503264"/>
    </source>
</evidence>
<dbReference type="Gene3D" id="3.40.1550.10">
    <property type="entry name" value="CheC-like"/>
    <property type="match status" value="1"/>
</dbReference>
<evidence type="ECO:0000256" key="8">
    <source>
        <dbReference type="ARBA" id="ARBA00025044"/>
    </source>
</evidence>
<evidence type="ECO:0000256" key="3">
    <source>
        <dbReference type="ARBA" id="ARBA00021897"/>
    </source>
</evidence>
<dbReference type="GO" id="GO:0009425">
    <property type="term" value="C:bacterial-type flagellum basal body"/>
    <property type="evidence" value="ECO:0007669"/>
    <property type="project" value="InterPro"/>
</dbReference>
<reference evidence="10 11" key="1">
    <citation type="submission" date="2016-07" db="EMBL/GenBank/DDBJ databases">
        <title>Comparative genomics of the Campylobacter concisus group.</title>
        <authorList>
            <person name="Miller W.G."/>
            <person name="Yee E."/>
            <person name="Chapman M.H."/>
            <person name="Huynh S."/>
            <person name="Bono J.L."/>
            <person name="On S.L.W."/>
            <person name="StLeger J."/>
            <person name="Foster G."/>
            <person name="Parker C.T."/>
        </authorList>
    </citation>
    <scope>NUCLEOTIDE SEQUENCE [LARGE SCALE GENOMIC DNA]</scope>
    <source>
        <strain evidence="10 11">CCUG 21559</strain>
    </source>
</reference>
<keyword evidence="10" id="KW-0966">Cell projection</keyword>
<keyword evidence="6" id="KW-0283">Flagellar rotation</keyword>
<comment type="function">
    <text evidence="8">FliM is one of three proteins (FliG, FliN, FliM) that forms the rotor-mounted switch complex (C ring), located at the base of the basal body. This complex interacts with the CheY and CheZ chemotaxis proteins, in addition to contacting components of the motor that determine the direction of flagellar rotation.</text>
</comment>
<dbReference type="GO" id="GO:0005886">
    <property type="term" value="C:plasma membrane"/>
    <property type="evidence" value="ECO:0007669"/>
    <property type="project" value="UniProtKB-SubCell"/>
</dbReference>
<accession>A0A6G5QF66</accession>
<dbReference type="PANTHER" id="PTHR43484">
    <property type="match status" value="1"/>
</dbReference>
<comment type="similarity">
    <text evidence="2">Belongs to the FliN/MopA/SpaO family.</text>
</comment>
<organism evidence="10 11">
    <name type="scientific">Campylobacter mucosalis CCUG 21559</name>
    <dbReference type="NCBI Taxonomy" id="1032067"/>
    <lineage>
        <taxon>Bacteria</taxon>
        <taxon>Pseudomonadati</taxon>
        <taxon>Campylobacterota</taxon>
        <taxon>Epsilonproteobacteria</taxon>
        <taxon>Campylobacterales</taxon>
        <taxon>Campylobacteraceae</taxon>
        <taxon>Campylobacter</taxon>
    </lineage>
</organism>
<evidence type="ECO:0000256" key="4">
    <source>
        <dbReference type="ARBA" id="ARBA00022475"/>
    </source>
</evidence>
<dbReference type="SUPFAM" id="SSF103039">
    <property type="entry name" value="CheC-like"/>
    <property type="match status" value="1"/>
</dbReference>
<name>A0A6G5QF66_9BACT</name>
<dbReference type="InterPro" id="IPR001543">
    <property type="entry name" value="FliN-like_C"/>
</dbReference>
<proteinExistence type="inferred from homology"/>
<evidence type="ECO:0000313" key="10">
    <source>
        <dbReference type="EMBL" id="QCD44318.1"/>
    </source>
</evidence>
<dbReference type="Proteomes" id="UP000503264">
    <property type="component" value="Chromosome"/>
</dbReference>
<dbReference type="Gene3D" id="2.30.330.10">
    <property type="entry name" value="SpoA-like"/>
    <property type="match status" value="1"/>
</dbReference>
<keyword evidence="7" id="KW-0472">Membrane</keyword>
<dbReference type="InterPro" id="IPR036429">
    <property type="entry name" value="SpoA-like_sf"/>
</dbReference>
<dbReference type="Pfam" id="PF01052">
    <property type="entry name" value="FliMN_C"/>
    <property type="match status" value="1"/>
</dbReference>
<evidence type="ECO:0000256" key="2">
    <source>
        <dbReference type="ARBA" id="ARBA00009226"/>
    </source>
</evidence>
<evidence type="ECO:0000259" key="9">
    <source>
        <dbReference type="Pfam" id="PF01052"/>
    </source>
</evidence>
<protein>
    <recommendedName>
        <fullName evidence="3">Flagellar motor switch protein FliN</fullName>
    </recommendedName>
</protein>
<dbReference type="InterPro" id="IPR028976">
    <property type="entry name" value="CheC-like_sf"/>
</dbReference>
<dbReference type="InterPro" id="IPR012826">
    <property type="entry name" value="FliN"/>
</dbReference>
<dbReference type="GO" id="GO:0006935">
    <property type="term" value="P:chemotaxis"/>
    <property type="evidence" value="ECO:0007669"/>
    <property type="project" value="UniProtKB-KW"/>
</dbReference>
<evidence type="ECO:0000256" key="7">
    <source>
        <dbReference type="ARBA" id="ARBA00023136"/>
    </source>
</evidence>
<dbReference type="SUPFAM" id="SSF101801">
    <property type="entry name" value="Surface presentation of antigens (SPOA)"/>
    <property type="match status" value="1"/>
</dbReference>
<evidence type="ECO:0000256" key="6">
    <source>
        <dbReference type="ARBA" id="ARBA00022779"/>
    </source>
</evidence>
<sequence>MTNMMNDFFNIFVNEIKATIEGLTGRVPEVGERNDYEANAQSGIRPPVVVANVAIKGDINAKVLLVCTPVLVSAVSEWMMGEEEISRNENLGDDELDAAKEIFSNLLGAFNTSLGAQKSLPKMTFEVIGVSFLDANANLDLSSFAKLSLFDVTLEDLNENFGFVYDSVLLNVFEPKPQATPAHEAAKAGGLKNEFSAEEMRNINLIMDVRLPIRVRIGSKRMLLKDVLTMDIGSVIELNQLANDPLEILIGDKIIAYGEVVIIDGNFGIQITQIGTKRERLEQLKG</sequence>